<evidence type="ECO:0000313" key="6">
    <source>
        <dbReference type="Proteomes" id="UP001176478"/>
    </source>
</evidence>
<dbReference type="PANTHER" id="PTHR42756:SF1">
    <property type="entry name" value="TRANSCRIPTIONAL REPRESSOR OF EMRAB OPERON"/>
    <property type="match status" value="1"/>
</dbReference>
<gene>
    <name evidence="5" type="ORF">Q5E86_13885</name>
</gene>
<evidence type="ECO:0000256" key="1">
    <source>
        <dbReference type="ARBA" id="ARBA00023015"/>
    </source>
</evidence>
<accession>A0ABT9AS63</accession>
<evidence type="ECO:0000256" key="3">
    <source>
        <dbReference type="ARBA" id="ARBA00023163"/>
    </source>
</evidence>
<reference evidence="5" key="1">
    <citation type="submission" date="2023-07" db="EMBL/GenBank/DDBJ databases">
        <authorList>
            <person name="Yang W."/>
            <person name="Chen J."/>
            <person name="Ji P."/>
            <person name="Hu F."/>
        </authorList>
    </citation>
    <scope>NUCLEOTIDE SEQUENCE</scope>
    <source>
        <strain evidence="5">CRE-138-0111</strain>
    </source>
</reference>
<dbReference type="Pfam" id="PF01047">
    <property type="entry name" value="MarR"/>
    <property type="match status" value="1"/>
</dbReference>
<dbReference type="InterPro" id="IPR036388">
    <property type="entry name" value="WH-like_DNA-bd_sf"/>
</dbReference>
<evidence type="ECO:0000256" key="2">
    <source>
        <dbReference type="ARBA" id="ARBA00023125"/>
    </source>
</evidence>
<comment type="caution">
    <text evidence="5">The sequence shown here is derived from an EMBL/GenBank/DDBJ whole genome shotgun (WGS) entry which is preliminary data.</text>
</comment>
<dbReference type="InterPro" id="IPR000835">
    <property type="entry name" value="HTH_MarR-typ"/>
</dbReference>
<dbReference type="Proteomes" id="UP001176478">
    <property type="component" value="Unassembled WGS sequence"/>
</dbReference>
<keyword evidence="3" id="KW-0804">Transcription</keyword>
<evidence type="ECO:0000259" key="4">
    <source>
        <dbReference type="PROSITE" id="PS50995"/>
    </source>
</evidence>
<name>A0ABT9AS63_9GAMM</name>
<reference evidence="5" key="2">
    <citation type="journal article" date="2024" name="Int. J. Antimicrob. Agents">
        <title>Identification of a novel Providencia species showing multi-drug-resistant in three patients with hospital-acquired infection.</title>
        <authorList>
            <person name="Yang W."/>
            <person name="Chen J."/>
            <person name="Yang F."/>
            <person name="Ji P."/>
            <person name="Shen S."/>
            <person name="Yin D."/>
            <person name="Hu F."/>
        </authorList>
    </citation>
    <scope>NUCLEOTIDE SEQUENCE</scope>
    <source>
        <strain evidence="5">CRE-138-0111</strain>
    </source>
</reference>
<feature type="domain" description="HTH marR-type" evidence="4">
    <location>
        <begin position="5"/>
        <end position="134"/>
    </location>
</feature>
<dbReference type="PROSITE" id="PS50995">
    <property type="entry name" value="HTH_MARR_2"/>
    <property type="match status" value="1"/>
</dbReference>
<dbReference type="EMBL" id="JAUQTG010000008">
    <property type="protein sequence ID" value="MDO7857416.1"/>
    <property type="molecule type" value="Genomic_DNA"/>
</dbReference>
<organism evidence="5 6">
    <name type="scientific">Providencia huashanensis</name>
    <dbReference type="NCBI Taxonomy" id="3037798"/>
    <lineage>
        <taxon>Bacteria</taxon>
        <taxon>Pseudomonadati</taxon>
        <taxon>Pseudomonadota</taxon>
        <taxon>Gammaproteobacteria</taxon>
        <taxon>Enterobacterales</taxon>
        <taxon>Morganellaceae</taxon>
        <taxon>Providencia</taxon>
    </lineage>
</organism>
<dbReference type="SUPFAM" id="SSF46785">
    <property type="entry name" value="Winged helix' DNA-binding domain"/>
    <property type="match status" value="1"/>
</dbReference>
<keyword evidence="1" id="KW-0805">Transcription regulation</keyword>
<evidence type="ECO:0000313" key="5">
    <source>
        <dbReference type="EMBL" id="MDO7857416.1"/>
    </source>
</evidence>
<proteinExistence type="predicted"/>
<dbReference type="Gene3D" id="1.10.10.10">
    <property type="entry name" value="Winged helix-like DNA-binding domain superfamily/Winged helix DNA-binding domain"/>
    <property type="match status" value="1"/>
</dbReference>
<dbReference type="PANTHER" id="PTHR42756">
    <property type="entry name" value="TRANSCRIPTIONAL REGULATOR, MARR"/>
    <property type="match status" value="1"/>
</dbReference>
<keyword evidence="6" id="KW-1185">Reference proteome</keyword>
<sequence>MRTEQARVFGVISRAAHHYMKWMGEPYGLNAIECLMILHVHQYDASTLEQISKAMVVDKSVTTRGIGKFLDKGWIVKTNSQTDKRAYHISLTPLGHTIVGELNDKLDKWNDYLAADLSELEAQQLFASLESLAKRAVESSADDFPLICEGKTQWDSIKSQLSLATGLVVKSSCYLNTRFMRISVSSFPIKLYFVNSCWFITKFQMSF</sequence>
<dbReference type="InterPro" id="IPR036390">
    <property type="entry name" value="WH_DNA-bd_sf"/>
</dbReference>
<keyword evidence="2" id="KW-0238">DNA-binding</keyword>
<dbReference type="SMART" id="SM00347">
    <property type="entry name" value="HTH_MARR"/>
    <property type="match status" value="1"/>
</dbReference>
<protein>
    <submittedName>
        <fullName evidence="5">MarR family winged helix-turn-helix transcriptional regulator</fullName>
    </submittedName>
</protein>